<keyword evidence="5 7" id="KW-1133">Transmembrane helix</keyword>
<feature type="transmembrane region" description="Helical" evidence="7">
    <location>
        <begin position="103"/>
        <end position="122"/>
    </location>
</feature>
<proteinExistence type="inferred from homology"/>
<dbReference type="GO" id="GO:0005886">
    <property type="term" value="C:plasma membrane"/>
    <property type="evidence" value="ECO:0007669"/>
    <property type="project" value="UniProtKB-SubCell"/>
</dbReference>
<dbReference type="PANTHER" id="PTHR33452:SF1">
    <property type="entry name" value="INNER MEMBRANE PROTEIN YPHA-RELATED"/>
    <property type="match status" value="1"/>
</dbReference>
<evidence type="ECO:0000256" key="5">
    <source>
        <dbReference type="ARBA" id="ARBA00022989"/>
    </source>
</evidence>
<sequence>MTPAWGDLATLVGRILLAALFLGGAAQKAIDPSAVEALLAIRGLPTALVWPALAFNLLAGLALVLGVAVRTVALALAGYCAVTSLFHWIPGDPWQMSIFVKNWAIAGGCLILAAHGAGRYALRP</sequence>
<dbReference type="EMBL" id="CP034328">
    <property type="protein sequence ID" value="AZL60897.1"/>
    <property type="molecule type" value="Genomic_DNA"/>
</dbReference>
<keyword evidence="9" id="KW-1185">Reference proteome</keyword>
<dbReference type="Proteomes" id="UP000282002">
    <property type="component" value="Chromosome"/>
</dbReference>
<comment type="similarity">
    <text evidence="2">Belongs to the DoxX family.</text>
</comment>
<dbReference type="AlphaFoldDB" id="A0A3S8UB96"/>
<protein>
    <submittedName>
        <fullName evidence="8">DoxX family protein</fullName>
    </submittedName>
</protein>
<keyword evidence="3" id="KW-1003">Cell membrane</keyword>
<feature type="transmembrane region" description="Helical" evidence="7">
    <location>
        <begin position="44"/>
        <end position="65"/>
    </location>
</feature>
<evidence type="ECO:0000313" key="8">
    <source>
        <dbReference type="EMBL" id="AZL60897.1"/>
    </source>
</evidence>
<evidence type="ECO:0000256" key="3">
    <source>
        <dbReference type="ARBA" id="ARBA00022475"/>
    </source>
</evidence>
<keyword evidence="4 7" id="KW-0812">Transmembrane</keyword>
<organism evidence="8 9">
    <name type="scientific">Tabrizicola piscis</name>
    <dbReference type="NCBI Taxonomy" id="2494374"/>
    <lineage>
        <taxon>Bacteria</taxon>
        <taxon>Pseudomonadati</taxon>
        <taxon>Pseudomonadota</taxon>
        <taxon>Alphaproteobacteria</taxon>
        <taxon>Rhodobacterales</taxon>
        <taxon>Paracoccaceae</taxon>
        <taxon>Tabrizicola</taxon>
    </lineage>
</organism>
<dbReference type="OrthoDB" id="9810206at2"/>
<evidence type="ECO:0000256" key="2">
    <source>
        <dbReference type="ARBA" id="ARBA00006679"/>
    </source>
</evidence>
<evidence type="ECO:0000256" key="6">
    <source>
        <dbReference type="ARBA" id="ARBA00023136"/>
    </source>
</evidence>
<dbReference type="RefSeq" id="WP_125327108.1">
    <property type="nucleotide sequence ID" value="NZ_CP034328.1"/>
</dbReference>
<comment type="subcellular location">
    <subcellularLocation>
        <location evidence="1">Cell membrane</location>
        <topology evidence="1">Multi-pass membrane protein</topology>
    </subcellularLocation>
</comment>
<accession>A0A3S8UB96</accession>
<evidence type="ECO:0000256" key="4">
    <source>
        <dbReference type="ARBA" id="ARBA00022692"/>
    </source>
</evidence>
<gene>
    <name evidence="8" type="ORF">EI545_19970</name>
</gene>
<evidence type="ECO:0000313" key="9">
    <source>
        <dbReference type="Proteomes" id="UP000282002"/>
    </source>
</evidence>
<dbReference type="KEGG" id="taw:EI545_19970"/>
<reference evidence="8 9" key="1">
    <citation type="submission" date="2018-12" db="EMBL/GenBank/DDBJ databases">
        <title>Complete genome sequencing of Tabrizicola sp. K13M18.</title>
        <authorList>
            <person name="Bae J.-W."/>
        </authorList>
    </citation>
    <scope>NUCLEOTIDE SEQUENCE [LARGE SCALE GENOMIC DNA]</scope>
    <source>
        <strain evidence="8 9">K13M18</strain>
    </source>
</reference>
<dbReference type="PANTHER" id="PTHR33452">
    <property type="entry name" value="OXIDOREDUCTASE CATD-RELATED"/>
    <property type="match status" value="1"/>
</dbReference>
<keyword evidence="6 7" id="KW-0472">Membrane</keyword>
<evidence type="ECO:0000256" key="7">
    <source>
        <dbReference type="SAM" id="Phobius"/>
    </source>
</evidence>
<dbReference type="InterPro" id="IPR051907">
    <property type="entry name" value="DoxX-like_oxidoreductase"/>
</dbReference>
<dbReference type="Pfam" id="PF07681">
    <property type="entry name" value="DoxX"/>
    <property type="match status" value="1"/>
</dbReference>
<dbReference type="InterPro" id="IPR032808">
    <property type="entry name" value="DoxX"/>
</dbReference>
<feature type="transmembrane region" description="Helical" evidence="7">
    <location>
        <begin position="72"/>
        <end position="91"/>
    </location>
</feature>
<name>A0A3S8UB96_9RHOB</name>
<evidence type="ECO:0000256" key="1">
    <source>
        <dbReference type="ARBA" id="ARBA00004651"/>
    </source>
</evidence>